<dbReference type="EMBL" id="BSYB01000091">
    <property type="protein sequence ID" value="GMG54536.1"/>
    <property type="molecule type" value="Genomic_DNA"/>
</dbReference>
<accession>A0ABQ6LH17</accession>
<dbReference type="Proteomes" id="UP001165189">
    <property type="component" value="Unassembled WGS sequence"/>
</dbReference>
<comment type="caution">
    <text evidence="2">The sequence shown here is derived from an EMBL/GenBank/DDBJ whole genome shotgun (WGS) entry which is preliminary data.</text>
</comment>
<keyword evidence="3" id="KW-1185">Reference proteome</keyword>
<name>A0ABQ6LH17_ASPOZ</name>
<reference evidence="2" key="1">
    <citation type="submission" date="2023-04" db="EMBL/GenBank/DDBJ databases">
        <title>Aspergillus oryzae var. brunneus NBRC 4377.</title>
        <authorList>
            <person name="Ichikawa N."/>
            <person name="Sato H."/>
            <person name="Tonouchi N."/>
        </authorList>
    </citation>
    <scope>NUCLEOTIDE SEQUENCE</scope>
    <source>
        <strain evidence="2">NBRC 4377</strain>
    </source>
</reference>
<evidence type="ECO:0000256" key="1">
    <source>
        <dbReference type="SAM" id="MobiDB-lite"/>
    </source>
</evidence>
<gene>
    <name evidence="2" type="ORF">Aory05_001278600</name>
</gene>
<organism evidence="2 3">
    <name type="scientific">Aspergillus oryzae var. brunneus</name>
    <dbReference type="NCBI Taxonomy" id="332754"/>
    <lineage>
        <taxon>Eukaryota</taxon>
        <taxon>Fungi</taxon>
        <taxon>Dikarya</taxon>
        <taxon>Ascomycota</taxon>
        <taxon>Pezizomycotina</taxon>
        <taxon>Eurotiomycetes</taxon>
        <taxon>Eurotiomycetidae</taxon>
        <taxon>Eurotiales</taxon>
        <taxon>Aspergillaceae</taxon>
        <taxon>Aspergillus</taxon>
        <taxon>Aspergillus subgen. Circumdati</taxon>
    </lineage>
</organism>
<evidence type="ECO:0000313" key="3">
    <source>
        <dbReference type="Proteomes" id="UP001165189"/>
    </source>
</evidence>
<feature type="compositionally biased region" description="Basic residues" evidence="1">
    <location>
        <begin position="29"/>
        <end position="46"/>
    </location>
</feature>
<feature type="region of interest" description="Disordered" evidence="1">
    <location>
        <begin position="1"/>
        <end position="46"/>
    </location>
</feature>
<proteinExistence type="predicted"/>
<protein>
    <submittedName>
        <fullName evidence="2">Unnamed protein product</fullName>
    </submittedName>
</protein>
<feature type="region of interest" description="Disordered" evidence="1">
    <location>
        <begin position="82"/>
        <end position="114"/>
    </location>
</feature>
<evidence type="ECO:0000313" key="2">
    <source>
        <dbReference type="EMBL" id="GMG54536.1"/>
    </source>
</evidence>
<sequence>MKPLRHLGASRTGKAVIGLSGSRKTETKVKKRRKKRKPYTHHRSRCKGSSFGIVLHDHVNPRKQDGGNARGHPQKIIGREMKPNWNVPHKKNDIAEEKNCGGGREGGPDRVDHAKRGRKDACHYSDSLNTSWNRIELWDGISAVLLRLVFQPQGHLPANIAGTLKAGVYLKSQSGPAQQYA</sequence>
<feature type="compositionally biased region" description="Basic and acidic residues" evidence="1">
    <location>
        <begin position="90"/>
        <end position="99"/>
    </location>
</feature>